<reference evidence="2" key="3">
    <citation type="submission" date="2015-06" db="EMBL/GenBank/DDBJ databases">
        <authorList>
            <person name="Radhakrishnan R."/>
            <person name="Underwood A."/>
            <person name="Al-Shahib A."/>
        </authorList>
    </citation>
    <scope>NUCLEOTIDE SEQUENCE</scope>
    <source>
        <strain evidence="2">P19_London_7_VIM_2_05_10</strain>
    </source>
</reference>
<dbReference type="EMBL" id="NSNE01000057">
    <property type="protein sequence ID" value="RPM00288.1"/>
    <property type="molecule type" value="Genomic_DNA"/>
</dbReference>
<reference evidence="4 7" key="6">
    <citation type="submission" date="2019-01" db="EMBL/GenBank/DDBJ databases">
        <title>The Pseudomonas aeruginosa pan-genome provides new insights on its population structure, horizontal gene transfer and pathogenicity.</title>
        <authorList>
            <person name="Freschi L."/>
            <person name="Vincent A.T."/>
            <person name="Jeukens J."/>
            <person name="Emond-Rheault J.-G."/>
            <person name="Kukavica-Ibrulj I."/>
            <person name="Dupont M.-J."/>
            <person name="Charette S.J."/>
            <person name="Boyle B."/>
            <person name="Levesque R.C."/>
        </authorList>
    </citation>
    <scope>NUCLEOTIDE SEQUENCE [LARGE SCALE GENOMIC DNA]</scope>
    <source>
        <strain evidence="4 7">PA-W36</strain>
    </source>
</reference>
<dbReference type="PATRIC" id="fig|287.1477.peg.3911"/>
<organism evidence="3 6">
    <name type="scientific">Pseudomonas aeruginosa</name>
    <dbReference type="NCBI Taxonomy" id="287"/>
    <lineage>
        <taxon>Bacteria</taxon>
        <taxon>Pseudomonadati</taxon>
        <taxon>Pseudomonadota</taxon>
        <taxon>Gammaproteobacteria</taxon>
        <taxon>Pseudomonadales</taxon>
        <taxon>Pseudomonadaceae</taxon>
        <taxon>Pseudomonas</taxon>
    </lineage>
</organism>
<evidence type="ECO:0000313" key="2">
    <source>
        <dbReference type="EMBL" id="CRP47770.1"/>
    </source>
</evidence>
<dbReference type="EMBL" id="CVVU01000223">
    <property type="protein sequence ID" value="CRP47770.1"/>
    <property type="molecule type" value="Genomic_DNA"/>
</dbReference>
<reference evidence="3 6" key="5">
    <citation type="submission" date="2018-07" db="EMBL/GenBank/DDBJ databases">
        <title>Mechanisms of high-level aminoglycoside resistance among Gram-negative pathogens in Brazil.</title>
        <authorList>
            <person name="Ballaben A.S."/>
            <person name="Darini A.L.C."/>
            <person name="Doi Y."/>
        </authorList>
    </citation>
    <scope>NUCLEOTIDE SEQUENCE [LARGE SCALE GENOMIC DNA]</scope>
    <source>
        <strain evidence="3 6">B2-305</strain>
    </source>
</reference>
<evidence type="ECO:0000313" key="7">
    <source>
        <dbReference type="Proteomes" id="UP000284767"/>
    </source>
</evidence>
<accession>A0A080VDL9</accession>
<dbReference type="EMBL" id="QORE01000013">
    <property type="protein sequence ID" value="RCI76664.1"/>
    <property type="molecule type" value="Genomic_DNA"/>
</dbReference>
<protein>
    <submittedName>
        <fullName evidence="3">Uncharacterized protein</fullName>
    </submittedName>
</protein>
<evidence type="ECO:0000313" key="3">
    <source>
        <dbReference type="EMBL" id="RCI76664.1"/>
    </source>
</evidence>
<dbReference type="EMBL" id="KT887560">
    <property type="protein sequence ID" value="ALY08321.1"/>
    <property type="molecule type" value="Genomic_DNA"/>
</dbReference>
<name>A0A080VDL9_PSEAI</name>
<reference evidence="5" key="2">
    <citation type="submission" date="2015-06" db="EMBL/GenBank/DDBJ databases">
        <authorList>
            <person name="Radhakrishnan Rajesh"/>
            <person name="Underwood Anthony"/>
            <person name="Al-Shahib Ali"/>
        </authorList>
    </citation>
    <scope>NUCLEOTIDE SEQUENCE [LARGE SCALE GENOMIC DNA]</scope>
    <source>
        <strain evidence="5">P19_London_7_VIM_2_05_10</strain>
    </source>
</reference>
<evidence type="ECO:0000313" key="6">
    <source>
        <dbReference type="Proteomes" id="UP000253594"/>
    </source>
</evidence>
<proteinExistence type="predicted"/>
<dbReference type="Proteomes" id="UP000284767">
    <property type="component" value="Unassembled WGS sequence"/>
</dbReference>
<reference evidence="1" key="1">
    <citation type="journal article" date="2015" name="MBio">
        <title>Phylogenetic Distribution of CRISPR-Cas Systems in Antibiotic-Resistant Pseudomonas aeruginosa.</title>
        <authorList>
            <person name="van Belkum A."/>
            <person name="Soriaga L.B."/>
            <person name="LaFave M.C."/>
            <person name="Akella S."/>
            <person name="Veyrieras J.B."/>
            <person name="Barbu E.M."/>
            <person name="Shortridge D."/>
            <person name="Blanc B."/>
            <person name="Hannum G."/>
            <person name="Zambardi G."/>
            <person name="Miller K."/>
            <person name="Enright M.C."/>
            <person name="Mugnier N."/>
            <person name="Brami D."/>
            <person name="Schicklin S."/>
            <person name="Felderman M."/>
            <person name="Schwartz A.S."/>
            <person name="Richardson T.H."/>
            <person name="Peterson T.C."/>
            <person name="Hubby B."/>
            <person name="Cady K.C."/>
        </authorList>
    </citation>
    <scope>NUCLEOTIDE SEQUENCE</scope>
    <source>
        <strain evidence="1">WH-SGI-V-07174</strain>
    </source>
</reference>
<gene>
    <name evidence="3" type="ORF">DT376_01140</name>
    <name evidence="4" type="ORF">IPC1295_33895</name>
    <name evidence="2" type="ORF">PAERUG_P19_London_7_VIM_2_05_10_04600</name>
</gene>
<evidence type="ECO:0000313" key="4">
    <source>
        <dbReference type="EMBL" id="RPM00288.1"/>
    </source>
</evidence>
<dbReference type="Proteomes" id="UP000045039">
    <property type="component" value="Unassembled WGS sequence"/>
</dbReference>
<evidence type="ECO:0000313" key="5">
    <source>
        <dbReference type="Proteomes" id="UP000045039"/>
    </source>
</evidence>
<evidence type="ECO:0000313" key="1">
    <source>
        <dbReference type="EMBL" id="ALY08321.1"/>
    </source>
</evidence>
<sequence length="120" mass="13588">MGWLFSHQTKEDLLRELLAPTSTFAGSTKVLAHAVSGNELWTVVKRTFHLAGFYFGKPAGHSITMIELHLLDCSAGQWGYKTIPESAGPFYYGCPLEFLDLAHDEVNQEWRERLTHEHQA</sequence>
<dbReference type="Proteomes" id="UP000253594">
    <property type="component" value="Unassembled WGS sequence"/>
</dbReference>
<dbReference type="RefSeq" id="WP_003099795.1">
    <property type="nucleotide sequence ID" value="NZ_AP040361.1"/>
</dbReference>
<dbReference type="AlphaFoldDB" id="A0A080VDL9"/>
<reference evidence="4 7" key="4">
    <citation type="submission" date="2017-08" db="EMBL/GenBank/DDBJ databases">
        <authorList>
            <person name="Feschi L."/>
            <person name="Jeukens J."/>
            <person name="Emond-Rheault J.-G."/>
            <person name="Kukavica-Ibrulj I."/>
            <person name="Boyle B."/>
            <person name="Levesque R.C."/>
        </authorList>
    </citation>
    <scope>NUCLEOTIDE SEQUENCE [LARGE SCALE GENOMIC DNA]</scope>
    <source>
        <strain evidence="4 7">PA-W36</strain>
    </source>
</reference>